<dbReference type="Pfam" id="PF02984">
    <property type="entry name" value="Cyclin_C"/>
    <property type="match status" value="1"/>
</dbReference>
<evidence type="ECO:0000256" key="8">
    <source>
        <dbReference type="ARBA" id="ARBA00032263"/>
    </source>
</evidence>
<feature type="compositionally biased region" description="Basic and acidic residues" evidence="11">
    <location>
        <begin position="584"/>
        <end position="599"/>
    </location>
</feature>
<feature type="domain" description="Cyclin-like" evidence="12">
    <location>
        <begin position="779"/>
        <end position="861"/>
    </location>
</feature>
<dbReference type="PANTHER" id="PTHR31172:SF7">
    <property type="entry name" value="STOMATAL CLOSURE-RELATED ACTIN-BINDING PROTEIN 3"/>
    <property type="match status" value="1"/>
</dbReference>
<dbReference type="Pfam" id="PF16712">
    <property type="entry name" value="SCAB_CC"/>
    <property type="match status" value="1"/>
</dbReference>
<evidence type="ECO:0000256" key="2">
    <source>
        <dbReference type="ARBA" id="ARBA00006955"/>
    </source>
</evidence>
<accession>A0A835J7Q5</accession>
<dbReference type="Gene3D" id="1.10.472.10">
    <property type="entry name" value="Cyclin-like"/>
    <property type="match status" value="2"/>
</dbReference>
<evidence type="ECO:0000256" key="11">
    <source>
        <dbReference type="SAM" id="MobiDB-lite"/>
    </source>
</evidence>
<dbReference type="Pfam" id="PF16709">
    <property type="entry name" value="SCAB-Ig"/>
    <property type="match status" value="1"/>
</dbReference>
<keyword evidence="6 9" id="KW-0195">Cyclin</keyword>
<dbReference type="SMART" id="SM00385">
    <property type="entry name" value="CYCLIN"/>
    <property type="match status" value="2"/>
</dbReference>
<dbReference type="GO" id="GO:0010332">
    <property type="term" value="P:response to gamma radiation"/>
    <property type="evidence" value="ECO:0007669"/>
    <property type="project" value="UniProtKB-ARBA"/>
</dbReference>
<dbReference type="PANTHER" id="PTHR31172">
    <property type="entry name" value="STOMATAL CLOSURE-RELATED ACTIN-BINDING PROTEIN 1"/>
    <property type="match status" value="1"/>
</dbReference>
<dbReference type="FunFam" id="1.10.472.10:FF:000032">
    <property type="entry name" value="G2/mitotic-specific cyclin-1"/>
    <property type="match status" value="1"/>
</dbReference>
<sequence length="919" mass="102139">MTKMSPEIEGNMEGEVIFPVSADVSFASDGFPKYKLGPDNQILEEPKEDNKGPCLKEVVEQETMQLSDQHKRLSVRDLACKFDKNLTAAAKLAEEAKLREVASLEGHVLLKKLRDVLESLRGRMAGRNKEDVEKAISMVEALAVKLTQKEGELIQEKFEVKKLANFLKQASEDAKKLVNQEKSFACAEIESARAVVQRIGEALDEEERDAQKSKNQAADVEELVEEVQEARRIKLLHQPSKVIDMEHELRALRNQIREKSLASVKLQKELAKSKRAEQNKLAPYFLDGSETLGSSLQLKPRSDSSPPLSKCSVQWYRVSSEDSQNEVISGANKTFYAPEPFDVGRVLQVDIVSNGQKVIVTTSGPIEPAARLATHVENLLRKSSSEFSVVISQMNGQDHPSHSVHVFNVGKMRIKLCRGWITKAREIYSATMQLCGVRTNASTAARSITSKTFIDLVRIISLACEAVVGVNKNVKKIAVAADGKNRRVLGDIGNFVTVRGIEGKQQPNRPVTRSFGAQLLANAQAAAAAENNKKQVCVNVEKVPAGGVDGVAAGARKVALRKPAQKKINVKPKPEEVVEISPGTEERSGNKKKEGEGSTKKNKPTLSSVLTARSKVACGIANKPKGQVIDIDAADVNSDLAGVEYVEDIYKFYKLVENESRPNDYMDRQPEINEKMRAILVDWLIDVHHKFELSPETLYLTVNIIDRFLSVKNVPRRELQLLGISATLMASKYEEIWAPEVNDLVCISDRAYTHEQILVMEKTILANLEWTLTVPTHYVFLARFIKASIPENGMENMVYFLAELGMLHYDTIMFCPSVVAASAVYVARCTLNKTPSWTDTLQKHTGFSEPQLKDCAGLLVQFHSKAAEHRLQSVYRKYSKPERGAVALLPPAKSKDKHAKDDDVQVKDKHDKDDEANGR</sequence>
<dbReference type="GO" id="GO:0010119">
    <property type="term" value="P:regulation of stomatal movement"/>
    <property type="evidence" value="ECO:0007669"/>
    <property type="project" value="InterPro"/>
</dbReference>
<feature type="coiled-coil region" evidence="10">
    <location>
        <begin position="160"/>
        <end position="269"/>
    </location>
</feature>
<feature type="domain" description="Cyclin-like" evidence="12">
    <location>
        <begin position="682"/>
        <end position="766"/>
    </location>
</feature>
<protein>
    <recommendedName>
        <fullName evidence="8">B-like cyclin</fullName>
    </recommendedName>
</protein>
<keyword evidence="7" id="KW-0131">Cell cycle</keyword>
<dbReference type="GO" id="GO:0051301">
    <property type="term" value="P:cell division"/>
    <property type="evidence" value="ECO:0007669"/>
    <property type="project" value="UniProtKB-KW"/>
</dbReference>
<dbReference type="Gene3D" id="2.30.29.140">
    <property type="match status" value="1"/>
</dbReference>
<dbReference type="Pfam" id="PF00134">
    <property type="entry name" value="Cyclin_N"/>
    <property type="match status" value="1"/>
</dbReference>
<dbReference type="EMBL" id="JADGMS010000016">
    <property type="protein sequence ID" value="KAF9664546.1"/>
    <property type="molecule type" value="Genomic_DNA"/>
</dbReference>
<evidence type="ECO:0000256" key="5">
    <source>
        <dbReference type="ARBA" id="ARBA00022776"/>
    </source>
</evidence>
<dbReference type="AlphaFoldDB" id="A0A835J7Q5"/>
<organism evidence="14 15">
    <name type="scientific">Salix dunnii</name>
    <dbReference type="NCBI Taxonomy" id="1413687"/>
    <lineage>
        <taxon>Eukaryota</taxon>
        <taxon>Viridiplantae</taxon>
        <taxon>Streptophyta</taxon>
        <taxon>Embryophyta</taxon>
        <taxon>Tracheophyta</taxon>
        <taxon>Spermatophyta</taxon>
        <taxon>Magnoliopsida</taxon>
        <taxon>eudicotyledons</taxon>
        <taxon>Gunneridae</taxon>
        <taxon>Pentapetalae</taxon>
        <taxon>rosids</taxon>
        <taxon>fabids</taxon>
        <taxon>Malpighiales</taxon>
        <taxon>Salicaceae</taxon>
        <taxon>Saliceae</taxon>
        <taxon>Salix</taxon>
    </lineage>
</organism>
<dbReference type="InterPro" id="IPR036915">
    <property type="entry name" value="Cyclin-like_sf"/>
</dbReference>
<dbReference type="Proteomes" id="UP000657918">
    <property type="component" value="Chromosome 16"/>
</dbReference>
<keyword evidence="5" id="KW-0498">Mitosis</keyword>
<dbReference type="Gene3D" id="2.60.40.2700">
    <property type="match status" value="1"/>
</dbReference>
<name>A0A835J7Q5_9ROSI</name>
<dbReference type="SMART" id="SM01332">
    <property type="entry name" value="Cyclin_C"/>
    <property type="match status" value="1"/>
</dbReference>
<dbReference type="InterPro" id="IPR039640">
    <property type="entry name" value="SCAB"/>
</dbReference>
<dbReference type="Pfam" id="PF16711">
    <property type="entry name" value="SCAB-ABD"/>
    <property type="match status" value="1"/>
</dbReference>
<evidence type="ECO:0000256" key="3">
    <source>
        <dbReference type="ARBA" id="ARBA00011177"/>
    </source>
</evidence>
<dbReference type="CDD" id="cd20567">
    <property type="entry name" value="CYCLIN_AtCycB-like_rpt1"/>
    <property type="match status" value="1"/>
</dbReference>
<gene>
    <name evidence="14" type="ORF">SADUNF_Sadunf16G0029900</name>
</gene>
<evidence type="ECO:0000259" key="12">
    <source>
        <dbReference type="SMART" id="SM00385"/>
    </source>
</evidence>
<comment type="similarity">
    <text evidence="2">Belongs to the cyclin family. Cyclin AB subfamily.</text>
</comment>
<reference evidence="14 15" key="1">
    <citation type="submission" date="2020-10" db="EMBL/GenBank/DDBJ databases">
        <title>Plant Genome Project.</title>
        <authorList>
            <person name="Zhang R.-G."/>
        </authorList>
    </citation>
    <scope>NUCLEOTIDE SEQUENCE [LARGE SCALE GENOMIC DNA]</scope>
    <source>
        <strain evidence="14">FAFU-HL-1</strain>
        <tissue evidence="14">Leaf</tissue>
    </source>
</reference>
<evidence type="ECO:0000256" key="9">
    <source>
        <dbReference type="RuleBase" id="RU000383"/>
    </source>
</evidence>
<evidence type="ECO:0000256" key="6">
    <source>
        <dbReference type="ARBA" id="ARBA00023127"/>
    </source>
</evidence>
<proteinExistence type="inferred from homology"/>
<comment type="subunit">
    <text evidence="3">Interacts with the CDC2 protein kinase to form a serine/threonine kinase holoenzyme complex also known as maturation promoting factor (MPF). The cyclin subunit imparts substrate specificity to the complex.</text>
</comment>
<dbReference type="GO" id="GO:0003779">
    <property type="term" value="F:actin binding"/>
    <property type="evidence" value="ECO:0007669"/>
    <property type="project" value="InterPro"/>
</dbReference>
<dbReference type="GO" id="GO:0007015">
    <property type="term" value="P:actin filament organization"/>
    <property type="evidence" value="ECO:0007669"/>
    <property type="project" value="InterPro"/>
</dbReference>
<comment type="caution">
    <text evidence="14">The sequence shown here is derived from an EMBL/GenBank/DDBJ whole genome shotgun (WGS) entry which is preliminary data.</text>
</comment>
<feature type="domain" description="Cyclin C-terminal" evidence="13">
    <location>
        <begin position="775"/>
        <end position="892"/>
    </location>
</feature>
<evidence type="ECO:0000256" key="7">
    <source>
        <dbReference type="ARBA" id="ARBA00023306"/>
    </source>
</evidence>
<keyword evidence="15" id="KW-1185">Reference proteome</keyword>
<dbReference type="PROSITE" id="PS00292">
    <property type="entry name" value="CYCLINS"/>
    <property type="match status" value="1"/>
</dbReference>
<feature type="region of interest" description="Disordered" evidence="11">
    <location>
        <begin position="885"/>
        <end position="919"/>
    </location>
</feature>
<dbReference type="InterPro" id="IPR048258">
    <property type="entry name" value="Cyclins_cyclin-box"/>
</dbReference>
<dbReference type="InterPro" id="IPR041144">
    <property type="entry name" value="SCAB-PH"/>
</dbReference>
<dbReference type="Pfam" id="PF17684">
    <property type="entry name" value="SCAB-PH"/>
    <property type="match status" value="1"/>
</dbReference>
<dbReference type="InterPro" id="IPR032012">
    <property type="entry name" value="SCAB-ABD"/>
</dbReference>
<dbReference type="SUPFAM" id="SSF47954">
    <property type="entry name" value="Cyclin-like"/>
    <property type="match status" value="2"/>
</dbReference>
<keyword evidence="10" id="KW-0175">Coiled coil</keyword>
<comment type="function">
    <text evidence="1">Essential for the control of the cell cycle at the G2/M (mitosis) transition.</text>
</comment>
<dbReference type="InterPro" id="IPR006671">
    <property type="entry name" value="Cyclin_N"/>
</dbReference>
<feature type="compositionally biased region" description="Basic and acidic residues" evidence="11">
    <location>
        <begin position="898"/>
        <end position="919"/>
    </location>
</feature>
<evidence type="ECO:0000259" key="13">
    <source>
        <dbReference type="SMART" id="SM01332"/>
    </source>
</evidence>
<dbReference type="InterPro" id="IPR004367">
    <property type="entry name" value="Cyclin_C-dom"/>
</dbReference>
<dbReference type="OrthoDB" id="2014217at2759"/>
<dbReference type="InterPro" id="IPR032015">
    <property type="entry name" value="SCAB-Ig"/>
</dbReference>
<evidence type="ECO:0000256" key="1">
    <source>
        <dbReference type="ARBA" id="ARBA00003222"/>
    </source>
</evidence>
<dbReference type="InterPro" id="IPR013763">
    <property type="entry name" value="Cyclin-like_dom"/>
</dbReference>
<dbReference type="Gene3D" id="1.20.5.440">
    <property type="entry name" value="ATP synthase delta/epsilon subunit, C-terminal domain"/>
    <property type="match status" value="1"/>
</dbReference>
<evidence type="ECO:0000313" key="14">
    <source>
        <dbReference type="EMBL" id="KAF9664546.1"/>
    </source>
</evidence>
<evidence type="ECO:0000256" key="10">
    <source>
        <dbReference type="SAM" id="Coils"/>
    </source>
</evidence>
<feature type="region of interest" description="Disordered" evidence="11">
    <location>
        <begin position="565"/>
        <end position="606"/>
    </location>
</feature>
<keyword evidence="4" id="KW-0132">Cell division</keyword>
<evidence type="ECO:0000313" key="15">
    <source>
        <dbReference type="Proteomes" id="UP000657918"/>
    </source>
</evidence>
<evidence type="ECO:0000256" key="4">
    <source>
        <dbReference type="ARBA" id="ARBA00022618"/>
    </source>
</evidence>
<dbReference type="InterPro" id="IPR032009">
    <property type="entry name" value="SCAB_CC"/>
</dbReference>